<evidence type="ECO:0000313" key="15">
    <source>
        <dbReference type="Proteomes" id="UP000594260"/>
    </source>
</evidence>
<dbReference type="InterPro" id="IPR036427">
    <property type="entry name" value="Bromodomain-like_sf"/>
</dbReference>
<dbReference type="FunFam" id="1.20.920.10:FF:000006">
    <property type="entry name" value="protein polybromo-1 isoform X1"/>
    <property type="match status" value="1"/>
</dbReference>
<evidence type="ECO:0000259" key="12">
    <source>
        <dbReference type="PROSITE" id="PS50118"/>
    </source>
</evidence>
<dbReference type="Proteomes" id="UP000594260">
    <property type="component" value="Unplaced"/>
</dbReference>
<dbReference type="EnsemblMetazoa" id="XM_022814090">
    <property type="protein sequence ID" value="XP_022669825"/>
    <property type="gene ID" value="LOC111253900"/>
</dbReference>
<keyword evidence="3" id="KW-0156">Chromatin regulator</keyword>
<name>A0A7M7L3Z2_VARDE</name>
<dbReference type="FunCoup" id="A0A7M7L3Z2">
    <property type="interactions" value="2120"/>
</dbReference>
<evidence type="ECO:0000256" key="7">
    <source>
        <dbReference type="ARBA" id="ARBA00023242"/>
    </source>
</evidence>
<evidence type="ECO:0000256" key="3">
    <source>
        <dbReference type="ARBA" id="ARBA00022853"/>
    </source>
</evidence>
<feature type="compositionally biased region" description="Pro residues" evidence="10">
    <location>
        <begin position="643"/>
        <end position="652"/>
    </location>
</feature>
<evidence type="ECO:0000256" key="5">
    <source>
        <dbReference type="ARBA" id="ARBA00023117"/>
    </source>
</evidence>
<dbReference type="Gene3D" id="1.20.920.10">
    <property type="entry name" value="Bromodomain-like"/>
    <property type="match status" value="6"/>
</dbReference>
<dbReference type="GO" id="GO:0016586">
    <property type="term" value="C:RSC-type complex"/>
    <property type="evidence" value="ECO:0007669"/>
    <property type="project" value="InterPro"/>
</dbReference>
<evidence type="ECO:0000256" key="1">
    <source>
        <dbReference type="ARBA" id="ARBA00004123"/>
    </source>
</evidence>
<feature type="compositionally biased region" description="Acidic residues" evidence="10">
    <location>
        <begin position="293"/>
        <end position="323"/>
    </location>
</feature>
<organism evidence="14 15">
    <name type="scientific">Varroa destructor</name>
    <name type="common">Honeybee mite</name>
    <dbReference type="NCBI Taxonomy" id="109461"/>
    <lineage>
        <taxon>Eukaryota</taxon>
        <taxon>Metazoa</taxon>
        <taxon>Ecdysozoa</taxon>
        <taxon>Arthropoda</taxon>
        <taxon>Chelicerata</taxon>
        <taxon>Arachnida</taxon>
        <taxon>Acari</taxon>
        <taxon>Parasitiformes</taxon>
        <taxon>Mesostigmata</taxon>
        <taxon>Gamasina</taxon>
        <taxon>Dermanyssoidea</taxon>
        <taxon>Varroidae</taxon>
        <taxon>Varroa</taxon>
    </lineage>
</organism>
<keyword evidence="6" id="KW-0804">Transcription</keyword>
<dbReference type="RefSeq" id="XP_022669826.1">
    <property type="nucleotide sequence ID" value="XM_022814091.1"/>
</dbReference>
<feature type="domain" description="Bromo" evidence="11">
    <location>
        <begin position="552"/>
        <end position="622"/>
    </location>
</feature>
<keyword evidence="7 9" id="KW-0539">Nucleus</keyword>
<dbReference type="Pfam" id="PF00439">
    <property type="entry name" value="Bromodomain"/>
    <property type="match status" value="5"/>
</dbReference>
<comment type="subcellular location">
    <subcellularLocation>
        <location evidence="1">Nucleus</location>
    </subcellularLocation>
</comment>
<dbReference type="EnsemblMetazoa" id="XM_022814091">
    <property type="protein sequence ID" value="XP_022669826"/>
    <property type="gene ID" value="LOC111253900"/>
</dbReference>
<keyword evidence="2" id="KW-0677">Repeat</keyword>
<evidence type="ECO:0008006" key="16">
    <source>
        <dbReference type="Google" id="ProtNLM"/>
    </source>
</evidence>
<dbReference type="SMART" id="SM00439">
    <property type="entry name" value="BAH"/>
    <property type="match status" value="2"/>
</dbReference>
<dbReference type="InParanoid" id="A0A7M7L3Z2"/>
<dbReference type="Pfam" id="PF00505">
    <property type="entry name" value="HMG_box"/>
    <property type="match status" value="1"/>
</dbReference>
<dbReference type="KEGG" id="vde:111253900"/>
<accession>A0A7M7L3Z2</accession>
<feature type="compositionally biased region" description="Acidic residues" evidence="10">
    <location>
        <begin position="343"/>
        <end position="377"/>
    </location>
</feature>
<dbReference type="CDD" id="cd04717">
    <property type="entry name" value="BAH_polybromo"/>
    <property type="match status" value="2"/>
</dbReference>
<evidence type="ECO:0000256" key="8">
    <source>
        <dbReference type="PROSITE-ProRule" id="PRU00035"/>
    </source>
</evidence>
<dbReference type="InterPro" id="IPR001025">
    <property type="entry name" value="BAH_dom"/>
</dbReference>
<dbReference type="SMART" id="SM00297">
    <property type="entry name" value="BROMO"/>
    <property type="match status" value="5"/>
</dbReference>
<dbReference type="PROSITE" id="PS51038">
    <property type="entry name" value="BAH"/>
    <property type="match status" value="2"/>
</dbReference>
<dbReference type="OrthoDB" id="10009055at2759"/>
<dbReference type="InterPro" id="IPR037382">
    <property type="entry name" value="Rsc/polybromo"/>
</dbReference>
<keyword evidence="9" id="KW-0238">DNA-binding</keyword>
<dbReference type="Gene3D" id="1.10.30.10">
    <property type="entry name" value="High mobility group box domain"/>
    <property type="match status" value="1"/>
</dbReference>
<feature type="domain" description="Bromo" evidence="11">
    <location>
        <begin position="681"/>
        <end position="751"/>
    </location>
</feature>
<dbReference type="SMART" id="SM00355">
    <property type="entry name" value="ZnF_C2H2"/>
    <property type="match status" value="2"/>
</dbReference>
<protein>
    <recommendedName>
        <fullName evidence="16">Protein polybromo-1</fullName>
    </recommendedName>
</protein>
<feature type="domain" description="BAH" evidence="13">
    <location>
        <begin position="1167"/>
        <end position="1285"/>
    </location>
</feature>
<dbReference type="GeneID" id="111253900"/>
<dbReference type="SUPFAM" id="SSF47370">
    <property type="entry name" value="Bromodomain"/>
    <property type="match status" value="6"/>
</dbReference>
<sequence length="1866" mass="212367">MGPKKRPPTDEDEEVITPLRLSKRRRQGADLSDILNGFADSLKELKCEEEDRFYLDPFMRLPKKRFMGDYFEVVKEPIDFSRIQLKVRNDEYASIDDFVADFQLLVDNAKLYYKKDSQEYADAVELWNHLEELRKEERGGSVVPSEGDADESLEVDPMGDQMAEMFSIVVKATDEGREVTDVFKILPSKRDYPDYYQVISQPIDLKTIAQNIQEGTYQSLHDLEKDLTLMCRNAKTYNEPGSDIYKDAAFLQKLIKSTRFEVENRRAPAVFKRGRRSVIKAAHSLVESIASLEDSDADDEDVDEEQELDDDDEVEEEDADNVEVEVKVPKRRGRKPKALKMTEEEEAGEEEEDEDEDEDDDDDDDDDDAEEEEEEGSEKEPEIDKSVIWDLILTIRMWQSSNQSASTPLISDQFMRIPSKKAAPDYHQEISKPMSFRKVATNITKQKYNYVKEVIADLDLIFKNAKVYNRPDSKISQDASSLLKALHARVRELQETVPNFLKLKVPGVTDADIEKSDLVLKGCRKLRPDKTENPLKARCHALYKSVLTYEEDGRTLIDPFLKKPDPEQYPDYYDVIQTPIDMQVVHERIRHLRYATPEACVADLRLMFENCRTYNEENSQIYQDANTLEKVLQQKLKDLGPYTTPPDSPVPTTPRKSGGKKVSRTKLQTLYDKVSNYVDNKGRNISRIFNKLPSKLEYPEYYDVIKEPIDLEMVKQKWGRGSYESLDDMLHDLLLMFDNACTYNEPDSQLYKDALLLRKVALQTKLELGAADLEDGVPDMSGIVLELLSNLFTSTYNHQDEKTGRCYTDSLVEFSETAEFVAAAEDEGARVLNLDLIKRAMDRGNYRRLDVFQQDMFTFFRRARKATKIDSTVWKDSIILQTFFIHYRDELCQNRFESPALSYTENDLADEIDKTKAEKTVQEASDQETPKEITKSAAADDGVQQMDVNGMTVRVGDYVYVQPREKGMEPHVTMIERLYTDEKGLHWLFGTWFYRPHETFHLASRKFLAKEVFKSDSHTNTLLNEVMGRCHVMFARDFFTTRPVGFADQDVFVCESRYFPKMKRFQKIKVWPLNDEIKYVPREKPLEAIRVPSIFRKKDSDDEKTQDGKDGLKRESDDDSKELIMPALPLQDDYRPCDRVMPDVMLPTPSGDDNENTYYEQITFSGGTYRTGDCVYVRTETDNLMARIEKMWTDNMGVGFFHGPWFVTPKEIHASGAAPGRQFFRQEVFLSSIEDTNPLLAITGRCHVMDLEEYMSNRPTEIPEEDIYVCENAYNEGDKVITRLEHGLRKILHSDAVLVDEVYTLRRPPRLARESFPFVPKTSQQEPVTSAPPKPTPSAVPVPPNASNPASTRAPPPGLISDNEDSNDLSVRDETSNHSTSQMSMSTSASQPQAATPLSTKQKLVSKVKQMRISGYIVYSTERRKEITVENPDRSFGELSRMLGNEWKELPPETKALYEEKAAKQNEINKIKHAEMFNVNNSIAYTERTAADLLKVFECHWDNCDYQFEDQDDLTYHLTHDPSGHIYQTFIKLNESVNFQCRWLMCGRVKKSQPPFNTIPKLLKHVKDVHVKTSQRTILPEQKTRNFCTRRLQHQQNATPGGPMHPGVHPVSHPGLPGQMVHISVQGHHPGQIMSQQQIHMTAPPGHGGIGMQVPPGSSVHGGMQTQQHMQYPHHQHYPGGPGAQQGAAHPPNAGSHHPGHTGAPGSAQMHPSHPAAGYAAHPGYPHGTVPPHFAIPGPPPMHNGAHAHGHGPSMSVSPVAAARPVVAEPLFVAPPPKPHKLLHTFAYIKYIEGLNQEGQKTVSNWDQQLKATRDNTSPPASHNGPQQLPMHWLANGAGLHGSAVNALWALRDFMLKDALNINHID</sequence>
<dbReference type="SMART" id="SM00398">
    <property type="entry name" value="HMG"/>
    <property type="match status" value="1"/>
</dbReference>
<dbReference type="PANTHER" id="PTHR16062">
    <property type="entry name" value="SWI/SNF-RELATED"/>
    <property type="match status" value="1"/>
</dbReference>
<feature type="DNA-binding region" description="HMG box" evidence="9">
    <location>
        <begin position="1409"/>
        <end position="1477"/>
    </location>
</feature>
<feature type="compositionally biased region" description="Basic and acidic residues" evidence="10">
    <location>
        <begin position="1097"/>
        <end position="1116"/>
    </location>
</feature>
<keyword evidence="4" id="KW-0805">Transcription regulation</keyword>
<feature type="compositionally biased region" description="Low complexity" evidence="10">
    <location>
        <begin position="1600"/>
        <end position="1614"/>
    </location>
</feature>
<dbReference type="Pfam" id="PF01426">
    <property type="entry name" value="BAH"/>
    <property type="match status" value="2"/>
</dbReference>
<evidence type="ECO:0000259" key="13">
    <source>
        <dbReference type="PROSITE" id="PS51038"/>
    </source>
</evidence>
<dbReference type="InterPro" id="IPR009071">
    <property type="entry name" value="HMG_box_dom"/>
</dbReference>
<dbReference type="InterPro" id="IPR013087">
    <property type="entry name" value="Znf_C2H2_type"/>
</dbReference>
<dbReference type="CDD" id="cd21984">
    <property type="entry name" value="HMG-box_PB1"/>
    <property type="match status" value="1"/>
</dbReference>
<proteinExistence type="predicted"/>
<dbReference type="PRINTS" id="PR00503">
    <property type="entry name" value="BROMODOMAIN"/>
</dbReference>
<feature type="region of interest" description="Disordered" evidence="10">
    <location>
        <begin position="638"/>
        <end position="663"/>
    </location>
</feature>
<feature type="domain" description="HMG box" evidence="12">
    <location>
        <begin position="1409"/>
        <end position="1477"/>
    </location>
</feature>
<evidence type="ECO:0000259" key="11">
    <source>
        <dbReference type="PROSITE" id="PS50014"/>
    </source>
</evidence>
<dbReference type="OMA" id="WQFYETL"/>
<dbReference type="Gene3D" id="3.30.160.60">
    <property type="entry name" value="Classic Zinc Finger"/>
    <property type="match status" value="1"/>
</dbReference>
<dbReference type="RefSeq" id="XP_022669827.1">
    <property type="nucleotide sequence ID" value="XM_022814092.1"/>
</dbReference>
<dbReference type="PANTHER" id="PTHR16062:SF19">
    <property type="entry name" value="PROTEIN POLYBROMO-1"/>
    <property type="match status" value="1"/>
</dbReference>
<reference evidence="14" key="1">
    <citation type="submission" date="2021-01" db="UniProtKB">
        <authorList>
            <consortium name="EnsemblMetazoa"/>
        </authorList>
    </citation>
    <scope>IDENTIFICATION</scope>
</reference>
<feature type="region of interest" description="Disordered" evidence="10">
    <location>
        <begin position="1316"/>
        <end position="1402"/>
    </location>
</feature>
<dbReference type="InterPro" id="IPR043151">
    <property type="entry name" value="BAH_sf"/>
</dbReference>
<feature type="compositionally biased region" description="Low complexity" evidence="10">
    <location>
        <begin position="1685"/>
        <end position="1695"/>
    </location>
</feature>
<feature type="region of interest" description="Disordered" evidence="10">
    <location>
        <begin position="1097"/>
        <end position="1119"/>
    </location>
</feature>
<evidence type="ECO:0000256" key="10">
    <source>
        <dbReference type="SAM" id="MobiDB-lite"/>
    </source>
</evidence>
<feature type="compositionally biased region" description="Basic residues" evidence="10">
    <location>
        <begin position="329"/>
        <end position="338"/>
    </location>
</feature>
<evidence type="ECO:0000313" key="14">
    <source>
        <dbReference type="EnsemblMetazoa" id="XP_022669826"/>
    </source>
</evidence>
<evidence type="ECO:0000256" key="4">
    <source>
        <dbReference type="ARBA" id="ARBA00023015"/>
    </source>
</evidence>
<keyword evidence="5 8" id="KW-0103">Bromodomain</keyword>
<feature type="domain" description="Bromo" evidence="11">
    <location>
        <begin position="406"/>
        <end position="476"/>
    </location>
</feature>
<dbReference type="SUPFAM" id="SSF47095">
    <property type="entry name" value="HMG-box"/>
    <property type="match status" value="1"/>
</dbReference>
<dbReference type="GO" id="GO:0003682">
    <property type="term" value="F:chromatin binding"/>
    <property type="evidence" value="ECO:0007669"/>
    <property type="project" value="InterPro"/>
</dbReference>
<dbReference type="EnsemblMetazoa" id="XM_022814092">
    <property type="protein sequence ID" value="XP_022669827"/>
    <property type="gene ID" value="LOC111253900"/>
</dbReference>
<dbReference type="Gene3D" id="2.30.30.490">
    <property type="match status" value="2"/>
</dbReference>
<dbReference type="InterPro" id="IPR036910">
    <property type="entry name" value="HMG_box_dom_sf"/>
</dbReference>
<dbReference type="GO" id="GO:0006338">
    <property type="term" value="P:chromatin remodeling"/>
    <property type="evidence" value="ECO:0007669"/>
    <property type="project" value="InterPro"/>
</dbReference>
<evidence type="ECO:0000256" key="2">
    <source>
        <dbReference type="ARBA" id="ARBA00022737"/>
    </source>
</evidence>
<feature type="domain" description="BAH" evidence="13">
    <location>
        <begin position="951"/>
        <end position="1069"/>
    </location>
</feature>
<dbReference type="InterPro" id="IPR001487">
    <property type="entry name" value="Bromodomain"/>
</dbReference>
<dbReference type="GO" id="GO:0006368">
    <property type="term" value="P:transcription elongation by RNA polymerase II"/>
    <property type="evidence" value="ECO:0007669"/>
    <property type="project" value="TreeGrafter"/>
</dbReference>
<feature type="domain" description="Bromo" evidence="11">
    <location>
        <begin position="175"/>
        <end position="245"/>
    </location>
</feature>
<dbReference type="CTD" id="42954"/>
<dbReference type="PROSITE" id="PS50014">
    <property type="entry name" value="BROMODOMAIN_2"/>
    <property type="match status" value="5"/>
</dbReference>
<feature type="domain" description="Bromo" evidence="11">
    <location>
        <begin position="50"/>
        <end position="120"/>
    </location>
</feature>
<dbReference type="PROSITE" id="PS50118">
    <property type="entry name" value="HMG_BOX_2"/>
    <property type="match status" value="1"/>
</dbReference>
<feature type="compositionally biased region" description="Low complexity" evidence="10">
    <location>
        <begin position="1711"/>
        <end position="1728"/>
    </location>
</feature>
<dbReference type="RefSeq" id="XP_022669825.1">
    <property type="nucleotide sequence ID" value="XM_022814090.1"/>
</dbReference>
<feature type="region of interest" description="Disordered" evidence="10">
    <location>
        <begin position="290"/>
        <end position="383"/>
    </location>
</feature>
<feature type="region of interest" description="Disordered" evidence="10">
    <location>
        <begin position="1595"/>
        <end position="1614"/>
    </location>
</feature>
<evidence type="ECO:0000256" key="6">
    <source>
        <dbReference type="ARBA" id="ARBA00023163"/>
    </source>
</evidence>
<keyword evidence="15" id="KW-1185">Reference proteome</keyword>
<feature type="region of interest" description="Disordered" evidence="10">
    <location>
        <begin position="1643"/>
        <end position="1757"/>
    </location>
</feature>
<dbReference type="InterPro" id="IPR018359">
    <property type="entry name" value="Bromodomain_CS"/>
</dbReference>
<feature type="compositionally biased region" description="Low complexity" evidence="10">
    <location>
        <begin position="1379"/>
        <end position="1397"/>
    </location>
</feature>
<dbReference type="GO" id="GO:0003677">
    <property type="term" value="F:DNA binding"/>
    <property type="evidence" value="ECO:0007669"/>
    <property type="project" value="UniProtKB-UniRule"/>
</dbReference>
<dbReference type="PROSITE" id="PS00633">
    <property type="entry name" value="BROMODOMAIN_1"/>
    <property type="match status" value="2"/>
</dbReference>
<feature type="compositionally biased region" description="Pro residues" evidence="10">
    <location>
        <begin position="1330"/>
        <end position="1346"/>
    </location>
</feature>
<dbReference type="EnsemblMetazoa" id="XM_022814093">
    <property type="protein sequence ID" value="XP_022669828"/>
    <property type="gene ID" value="LOC111253900"/>
</dbReference>
<dbReference type="RefSeq" id="XP_022669828.1">
    <property type="nucleotide sequence ID" value="XM_022814093.1"/>
</dbReference>
<evidence type="ECO:0000256" key="9">
    <source>
        <dbReference type="PROSITE-ProRule" id="PRU00267"/>
    </source>
</evidence>